<feature type="region of interest" description="Disordered" evidence="2">
    <location>
        <begin position="1"/>
        <end position="42"/>
    </location>
</feature>
<evidence type="ECO:0000313" key="3">
    <source>
        <dbReference type="EMBL" id="KAF4621463.1"/>
    </source>
</evidence>
<proteinExistence type="predicted"/>
<evidence type="ECO:0008006" key="5">
    <source>
        <dbReference type="Google" id="ProtNLM"/>
    </source>
</evidence>
<evidence type="ECO:0000313" key="4">
    <source>
        <dbReference type="Proteomes" id="UP000521872"/>
    </source>
</evidence>
<evidence type="ECO:0000256" key="1">
    <source>
        <dbReference type="SAM" id="Coils"/>
    </source>
</evidence>
<feature type="region of interest" description="Disordered" evidence="2">
    <location>
        <begin position="388"/>
        <end position="411"/>
    </location>
</feature>
<keyword evidence="4" id="KW-1185">Reference proteome</keyword>
<dbReference type="Proteomes" id="UP000521872">
    <property type="component" value="Unassembled WGS sequence"/>
</dbReference>
<dbReference type="AlphaFoldDB" id="A0A8H4VT24"/>
<reference evidence="3 4" key="1">
    <citation type="submission" date="2019-12" db="EMBL/GenBank/DDBJ databases">
        <authorList>
            <person name="Floudas D."/>
            <person name="Bentzer J."/>
            <person name="Ahren D."/>
            <person name="Johansson T."/>
            <person name="Persson P."/>
            <person name="Tunlid A."/>
        </authorList>
    </citation>
    <scope>NUCLEOTIDE SEQUENCE [LARGE SCALE GENOMIC DNA]</scope>
    <source>
        <strain evidence="3 4">CBS 102.39</strain>
    </source>
</reference>
<feature type="region of interest" description="Disordered" evidence="2">
    <location>
        <begin position="118"/>
        <end position="249"/>
    </location>
</feature>
<gene>
    <name evidence="3" type="ORF">D9613_000888</name>
</gene>
<feature type="compositionally biased region" description="Polar residues" evidence="2">
    <location>
        <begin position="9"/>
        <end position="20"/>
    </location>
</feature>
<feature type="compositionally biased region" description="Basic and acidic residues" evidence="2">
    <location>
        <begin position="138"/>
        <end position="150"/>
    </location>
</feature>
<evidence type="ECO:0000256" key="2">
    <source>
        <dbReference type="SAM" id="MobiDB-lite"/>
    </source>
</evidence>
<feature type="compositionally biased region" description="Acidic residues" evidence="2">
    <location>
        <begin position="214"/>
        <end position="227"/>
    </location>
</feature>
<keyword evidence="1" id="KW-0175">Coiled coil</keyword>
<name>A0A8H4VT24_9AGAR</name>
<dbReference type="EMBL" id="JAACJL010000015">
    <property type="protein sequence ID" value="KAF4621463.1"/>
    <property type="molecule type" value="Genomic_DNA"/>
</dbReference>
<protein>
    <recommendedName>
        <fullName evidence="5">SAP domain-containing protein</fullName>
    </recommendedName>
</protein>
<accession>A0A8H4VT24</accession>
<organism evidence="3 4">
    <name type="scientific">Agrocybe pediades</name>
    <dbReference type="NCBI Taxonomy" id="84607"/>
    <lineage>
        <taxon>Eukaryota</taxon>
        <taxon>Fungi</taxon>
        <taxon>Dikarya</taxon>
        <taxon>Basidiomycota</taxon>
        <taxon>Agaricomycotina</taxon>
        <taxon>Agaricomycetes</taxon>
        <taxon>Agaricomycetidae</taxon>
        <taxon>Agaricales</taxon>
        <taxon>Agaricineae</taxon>
        <taxon>Strophariaceae</taxon>
        <taxon>Agrocybe</taxon>
    </lineage>
</organism>
<feature type="coiled-coil region" evidence="1">
    <location>
        <begin position="287"/>
        <end position="321"/>
    </location>
</feature>
<sequence>MPATRRQTRGQSRAEQSVPPTNEMAPVKPKIRAKPKPKKEEELEQVVPVEAVEADDKESQLRRLKRIELQKLAKKHGIKANGKTELIIEQLLRRESLSPQPGVPPPVELAPVVEVPPIAVLEEEEQEPSSPPQPRTSRAQEKSRQVDRMPEPAPIASSSRVRLEDFPQASFHTILATVPEEAPKDKVRGFLAGSSGGNSRTVPTKSKRKRDSDLADDEEDGDGEEEGASSRKRRRTSNARDAGGPASYEDAVNSVDDIIKSIKAKAAPTTKDLRDVKQWLATRKKEREEFLKEIAEKQALLHNLQDQMAQLRQEAADLSWTREVYETAVLPKVKDIRALWDGTMGPMSTDNPQWLAHVNTHWDTYARGLREVENERDYNEEEEDIAAFVERDLGNKGDASAPGDRDEEYEEYRQGFQADLDRMYSGST</sequence>
<comment type="caution">
    <text evidence="3">The sequence shown here is derived from an EMBL/GenBank/DDBJ whole genome shotgun (WGS) entry which is preliminary data.</text>
</comment>